<comment type="caution">
    <text evidence="1">The sequence shown here is derived from an EMBL/GenBank/DDBJ whole genome shotgun (WGS) entry which is preliminary data.</text>
</comment>
<protein>
    <submittedName>
        <fullName evidence="1">DUF4338 domain-containing protein</fullName>
    </submittedName>
</protein>
<dbReference type="Proteomes" id="UP000253831">
    <property type="component" value="Unassembled WGS sequence"/>
</dbReference>
<proteinExistence type="predicted"/>
<name>A0A369XT86_9PROT</name>
<evidence type="ECO:0000313" key="2">
    <source>
        <dbReference type="Proteomes" id="UP000253831"/>
    </source>
</evidence>
<accession>A0A369XT86</accession>
<dbReference type="Pfam" id="PF14236">
    <property type="entry name" value="DruA"/>
    <property type="match status" value="1"/>
</dbReference>
<dbReference type="InterPro" id="IPR025639">
    <property type="entry name" value="DruA"/>
</dbReference>
<reference evidence="1 2" key="1">
    <citation type="submission" date="2018-05" db="EMBL/GenBank/DDBJ databases">
        <title>Integrated omic analyses show evidence that a Ca. Accumulibacter phosphatis strain performs denitrification under micro-aerobic conditions.</title>
        <authorList>
            <person name="Camejo P.Y."/>
            <person name="Katherine M.D."/>
            <person name="Daniel N.R."/>
        </authorList>
    </citation>
    <scope>NUCLEOTIDE SEQUENCE [LARGE SCALE GENOMIC DNA]</scope>
    <source>
        <strain evidence="1">UW-LDO-IC</strain>
    </source>
</reference>
<evidence type="ECO:0000313" key="1">
    <source>
        <dbReference type="EMBL" id="RDE51407.1"/>
    </source>
</evidence>
<dbReference type="EMBL" id="QPGA01000007">
    <property type="protein sequence ID" value="RDE51407.1"/>
    <property type="molecule type" value="Genomic_DNA"/>
</dbReference>
<sequence>MQTTLIYRHRPISEDDLVFIRQLIADHPGLSRRGLSKRLCEVWNWVQTNGALRDMVCRGMMLMLHREELIELPPVRRVVRNPLADRRQPALVRVDETPLQAIFAELGPLEVRQVRRTPEERLFNSLLEHHHYLGYSQPVGEHLKYLVYARGRPVACLAWCSAPRHLGSRDRFIGWGPQARRQNIRLLAYNTRFLILPWVTVPHLASHLLGQMARRLSADWQSMYGHPIYFLETFIEPQRFRGTCYRAANWQFLGTTTGRGKDAPTHAANRSIKEVLGYALVKDFRQRLSQVSG</sequence>
<gene>
    <name evidence="1" type="ORF">DVS81_05610</name>
</gene>
<dbReference type="AlphaFoldDB" id="A0A369XT86"/>
<organism evidence="1 2">
    <name type="scientific">Candidatus Accumulibacter meliphilus</name>
    <dbReference type="NCBI Taxonomy" id="2211374"/>
    <lineage>
        <taxon>Bacteria</taxon>
        <taxon>Pseudomonadati</taxon>
        <taxon>Pseudomonadota</taxon>
        <taxon>Betaproteobacteria</taxon>
        <taxon>Candidatus Accumulibacter</taxon>
    </lineage>
</organism>